<gene>
    <name evidence="1" type="ORF">FA95DRAFT_240861</name>
</gene>
<comment type="caution">
    <text evidence="1">The sequence shown here is derived from an EMBL/GenBank/DDBJ whole genome shotgun (WGS) entry which is preliminary data.</text>
</comment>
<reference evidence="1" key="2">
    <citation type="journal article" date="2022" name="New Phytol.">
        <title>Evolutionary transition to the ectomycorrhizal habit in the genomes of a hyperdiverse lineage of mushroom-forming fungi.</title>
        <authorList>
            <person name="Looney B."/>
            <person name="Miyauchi S."/>
            <person name="Morin E."/>
            <person name="Drula E."/>
            <person name="Courty P.E."/>
            <person name="Kohler A."/>
            <person name="Kuo A."/>
            <person name="LaButti K."/>
            <person name="Pangilinan J."/>
            <person name="Lipzen A."/>
            <person name="Riley R."/>
            <person name="Andreopoulos W."/>
            <person name="He G."/>
            <person name="Johnson J."/>
            <person name="Nolan M."/>
            <person name="Tritt A."/>
            <person name="Barry K.W."/>
            <person name="Grigoriev I.V."/>
            <person name="Nagy L.G."/>
            <person name="Hibbett D."/>
            <person name="Henrissat B."/>
            <person name="Matheny P.B."/>
            <person name="Labbe J."/>
            <person name="Martin F.M."/>
        </authorList>
    </citation>
    <scope>NUCLEOTIDE SEQUENCE</scope>
    <source>
        <strain evidence="1">FP105234-sp</strain>
    </source>
</reference>
<dbReference type="EMBL" id="MU275851">
    <property type="protein sequence ID" value="KAI0051570.1"/>
    <property type="molecule type" value="Genomic_DNA"/>
</dbReference>
<organism evidence="1 2">
    <name type="scientific">Auriscalpium vulgare</name>
    <dbReference type="NCBI Taxonomy" id="40419"/>
    <lineage>
        <taxon>Eukaryota</taxon>
        <taxon>Fungi</taxon>
        <taxon>Dikarya</taxon>
        <taxon>Basidiomycota</taxon>
        <taxon>Agaricomycotina</taxon>
        <taxon>Agaricomycetes</taxon>
        <taxon>Russulales</taxon>
        <taxon>Auriscalpiaceae</taxon>
        <taxon>Auriscalpium</taxon>
    </lineage>
</organism>
<evidence type="ECO:0000313" key="1">
    <source>
        <dbReference type="EMBL" id="KAI0051570.1"/>
    </source>
</evidence>
<keyword evidence="2" id="KW-1185">Reference proteome</keyword>
<proteinExistence type="predicted"/>
<name>A0ACB8S6P0_9AGAM</name>
<dbReference type="Proteomes" id="UP000814033">
    <property type="component" value="Unassembled WGS sequence"/>
</dbReference>
<evidence type="ECO:0000313" key="2">
    <source>
        <dbReference type="Proteomes" id="UP000814033"/>
    </source>
</evidence>
<reference evidence="1" key="1">
    <citation type="submission" date="2021-02" db="EMBL/GenBank/DDBJ databases">
        <authorList>
            <consortium name="DOE Joint Genome Institute"/>
            <person name="Ahrendt S."/>
            <person name="Looney B.P."/>
            <person name="Miyauchi S."/>
            <person name="Morin E."/>
            <person name="Drula E."/>
            <person name="Courty P.E."/>
            <person name="Chicoki N."/>
            <person name="Fauchery L."/>
            <person name="Kohler A."/>
            <person name="Kuo A."/>
            <person name="Labutti K."/>
            <person name="Pangilinan J."/>
            <person name="Lipzen A."/>
            <person name="Riley R."/>
            <person name="Andreopoulos W."/>
            <person name="He G."/>
            <person name="Johnson J."/>
            <person name="Barry K.W."/>
            <person name="Grigoriev I.V."/>
            <person name="Nagy L."/>
            <person name="Hibbett D."/>
            <person name="Henrissat B."/>
            <person name="Matheny P.B."/>
            <person name="Labbe J."/>
            <person name="Martin F."/>
        </authorList>
    </citation>
    <scope>NUCLEOTIDE SEQUENCE</scope>
    <source>
        <strain evidence="1">FP105234-sp</strain>
    </source>
</reference>
<accession>A0ACB8S6P0</accession>
<protein>
    <submittedName>
        <fullName evidence="1">Uncharacterized protein</fullName>
    </submittedName>
</protein>
<sequence>MLSTIFFFAAALLGYLPLAAGHASIWHPSMWGFNVTQQTFSYDNRPVAPLTNFTFQQWWFHGHLDFPPHPEDVFELPAGQNVTTQIGCNKGATDFFASSEGGDIRSGNDPCPGSPTAEYHTSGIDDVKGCALAIAYKSDVNDVKPEDFTVFSVNQTCVFYRFTDFAVPARMPPCPDGKCICAWFWIHSPDSGGEQNYMNGFQCNVVNSTSNVALATPQVPRRCGVDSQFKQEKSTPVPGNCTYGAKNPFYWFQAEQNNMLEGTFAPPFYTDLYNFLDGPQDDIFVDSYASIPSPNANQTQLPALKNLKALKLPNASLLPASVVSSAEAPQATSESSATTSSSLATAIPSSAPSSSSSSVGSSSPLPASSSSVPASSSSLPASSSPSALTSSAATPLPTETVFRFVTVVVASPSASSAAPAASPSILALNPSDSDVPANTTQSLVAANVGQLLDVTDDGNANNATTDSAPAQKCRSKVKALDATGPDGSTVKRSFMERLGVGTYERKREMHRRGLGGLWW</sequence>